<dbReference type="InterPro" id="IPR052513">
    <property type="entry name" value="Thioester_dehydratase-like"/>
</dbReference>
<evidence type="ECO:0000259" key="2">
    <source>
        <dbReference type="Pfam" id="PF12172"/>
    </source>
</evidence>
<reference evidence="3 4" key="1">
    <citation type="submission" date="2024-07" db="EMBL/GenBank/DDBJ databases">
        <authorList>
            <person name="Lee S."/>
            <person name="Kang M."/>
        </authorList>
    </citation>
    <scope>NUCLEOTIDE SEQUENCE [LARGE SCALE GENOMIC DNA]</scope>
    <source>
        <strain evidence="3 4">DS6</strain>
    </source>
</reference>
<dbReference type="RefSeq" id="WP_367993576.1">
    <property type="nucleotide sequence ID" value="NZ_JBFPJR010000013.1"/>
</dbReference>
<keyword evidence="4" id="KW-1185">Reference proteome</keyword>
<dbReference type="PANTHER" id="PTHR34075:SF5">
    <property type="entry name" value="BLR3430 PROTEIN"/>
    <property type="match status" value="1"/>
</dbReference>
<dbReference type="InterPro" id="IPR012340">
    <property type="entry name" value="NA-bd_OB-fold"/>
</dbReference>
<protein>
    <submittedName>
        <fullName evidence="3">Zn-ribbon domain-containing OB-fold protein</fullName>
    </submittedName>
</protein>
<organism evidence="3 4">
    <name type="scientific">Nocardioides eburneus</name>
    <dbReference type="NCBI Taxonomy" id="3231482"/>
    <lineage>
        <taxon>Bacteria</taxon>
        <taxon>Bacillati</taxon>
        <taxon>Actinomycetota</taxon>
        <taxon>Actinomycetes</taxon>
        <taxon>Propionibacteriales</taxon>
        <taxon>Nocardioidaceae</taxon>
        <taxon>Nocardioides</taxon>
    </lineage>
</organism>
<sequence length="137" mass="14921">MNAPAKAVPVPTPDTQPFWDGARAGVLRLQRCLACTRPYFYPRPACPHCGSGAVEWFTASGRARLASYVISERAAPGFTAPYVIAIVELAEGPRMMTNIVDVEPTPERLPLDLPLQVRFEDRGEVCVPVFAPAQEPA</sequence>
<accession>A0ABV3T0L7</accession>
<dbReference type="EMBL" id="JBFPJR010000013">
    <property type="protein sequence ID" value="MEX0427825.1"/>
    <property type="molecule type" value="Genomic_DNA"/>
</dbReference>
<dbReference type="Pfam" id="PF01796">
    <property type="entry name" value="OB_ChsH2_C"/>
    <property type="match status" value="1"/>
</dbReference>
<name>A0ABV3T0L7_9ACTN</name>
<dbReference type="SUPFAM" id="SSF50249">
    <property type="entry name" value="Nucleic acid-binding proteins"/>
    <property type="match status" value="1"/>
</dbReference>
<dbReference type="Gene3D" id="6.10.30.10">
    <property type="match status" value="1"/>
</dbReference>
<gene>
    <name evidence="3" type="ORF">AB3X52_09355</name>
</gene>
<evidence type="ECO:0000259" key="1">
    <source>
        <dbReference type="Pfam" id="PF01796"/>
    </source>
</evidence>
<dbReference type="Pfam" id="PF12172">
    <property type="entry name" value="zf-ChsH2"/>
    <property type="match status" value="1"/>
</dbReference>
<dbReference type="Proteomes" id="UP001556631">
    <property type="component" value="Unassembled WGS sequence"/>
</dbReference>
<feature type="domain" description="ChsH2 rubredoxin-like zinc ribbon" evidence="2">
    <location>
        <begin position="19"/>
        <end position="55"/>
    </location>
</feature>
<dbReference type="InterPro" id="IPR002878">
    <property type="entry name" value="ChsH2_C"/>
</dbReference>
<evidence type="ECO:0000313" key="4">
    <source>
        <dbReference type="Proteomes" id="UP001556631"/>
    </source>
</evidence>
<feature type="domain" description="ChsH2 C-terminal OB-fold" evidence="1">
    <location>
        <begin position="56"/>
        <end position="120"/>
    </location>
</feature>
<dbReference type="PANTHER" id="PTHR34075">
    <property type="entry name" value="BLR3430 PROTEIN"/>
    <property type="match status" value="1"/>
</dbReference>
<evidence type="ECO:0000313" key="3">
    <source>
        <dbReference type="EMBL" id="MEX0427825.1"/>
    </source>
</evidence>
<proteinExistence type="predicted"/>
<comment type="caution">
    <text evidence="3">The sequence shown here is derived from an EMBL/GenBank/DDBJ whole genome shotgun (WGS) entry which is preliminary data.</text>
</comment>
<dbReference type="InterPro" id="IPR022002">
    <property type="entry name" value="ChsH2_Znr"/>
</dbReference>